<dbReference type="RefSeq" id="WP_282198304.1">
    <property type="nucleotide sequence ID" value="NZ_BOQE01000001.1"/>
</dbReference>
<dbReference type="PANTHER" id="PTHR31616:SF0">
    <property type="entry name" value="GLUCAN 1,4-ALPHA-GLUCOSIDASE"/>
    <property type="match status" value="1"/>
</dbReference>
<protein>
    <recommendedName>
        <fullName evidence="1">GH15-like domain-containing protein</fullName>
    </recommendedName>
</protein>
<keyword evidence="3" id="KW-1185">Reference proteome</keyword>
<dbReference type="Pfam" id="PF00723">
    <property type="entry name" value="Glyco_hydro_15"/>
    <property type="match status" value="1"/>
</dbReference>
<comment type="caution">
    <text evidence="2">The sequence shown here is derived from an EMBL/GenBank/DDBJ whole genome shotgun (WGS) entry which is preliminary data.</text>
</comment>
<proteinExistence type="predicted"/>
<dbReference type="InterPro" id="IPR011613">
    <property type="entry name" value="GH15-like"/>
</dbReference>
<evidence type="ECO:0000313" key="2">
    <source>
        <dbReference type="EMBL" id="GIM45071.1"/>
    </source>
</evidence>
<dbReference type="GO" id="GO:0004553">
    <property type="term" value="F:hydrolase activity, hydrolyzing O-glycosyl compounds"/>
    <property type="evidence" value="ECO:0007669"/>
    <property type="project" value="UniProtKB-ARBA"/>
</dbReference>
<sequence length="341" mass="39924">MKREAYAILDEMRLPNGLYVASLSHDYRHIWIRDTCYTVFPYVHQDNGKYEQTYWSMLDIFRRYEWKIDIHRKQRPIEVYEYIHPRYSAETCEELPSPWGNAQNDAIGLFLYGLGYGYKAGKRVLRDDQDIAIVRKICEYLYTLEYWNDEDNGIWEENREWHASSVGACIAGLRAVQDLAAVPDAWITKGLRTLYQRLPNESDSKEVDLALLSLIYPYQLLPKELTNEIVTMVEQRLLRARGVIRYIGDLYYNDHGREAEWCFGIPWLGLCHLELGNWEKAKMYKDWTESLMIRPGILPELYYGGTDTPNPNTPLAWGGSMYIQLTERLESATMNASKSVI</sequence>
<accession>A0AAV4LBK5</accession>
<name>A0AAV4LBK5_9BACL</name>
<dbReference type="PANTHER" id="PTHR31616">
    <property type="entry name" value="TREHALASE"/>
    <property type="match status" value="1"/>
</dbReference>
<gene>
    <name evidence="2" type="ORF">DNHGIG_06200</name>
</gene>
<dbReference type="Gene3D" id="1.50.10.10">
    <property type="match status" value="1"/>
</dbReference>
<evidence type="ECO:0000313" key="3">
    <source>
        <dbReference type="Proteomes" id="UP001057291"/>
    </source>
</evidence>
<feature type="domain" description="GH15-like" evidence="1">
    <location>
        <begin position="16"/>
        <end position="183"/>
    </location>
</feature>
<reference evidence="2" key="1">
    <citation type="journal article" date="2023" name="Int. J. Syst. Evol. Microbiol.">
        <title>Collibacillus ludicampi gen. nov., sp. nov., a new soil bacterium of the family Alicyclobacillaceae.</title>
        <authorList>
            <person name="Jojima T."/>
            <person name="Ioku Y."/>
            <person name="Fukuta Y."/>
            <person name="Shirasaka N."/>
            <person name="Matsumura Y."/>
            <person name="Mori M."/>
        </authorList>
    </citation>
    <scope>NUCLEOTIDE SEQUENCE</scope>
    <source>
        <strain evidence="2">TP075</strain>
    </source>
</reference>
<dbReference type="InterPro" id="IPR012341">
    <property type="entry name" value="6hp_glycosidase-like_sf"/>
</dbReference>
<dbReference type="SUPFAM" id="SSF48208">
    <property type="entry name" value="Six-hairpin glycosidases"/>
    <property type="match status" value="1"/>
</dbReference>
<evidence type="ECO:0000259" key="1">
    <source>
        <dbReference type="Pfam" id="PF00723"/>
    </source>
</evidence>
<dbReference type="EMBL" id="BOQE01000001">
    <property type="protein sequence ID" value="GIM45071.1"/>
    <property type="molecule type" value="Genomic_DNA"/>
</dbReference>
<dbReference type="InterPro" id="IPR008928">
    <property type="entry name" value="6-hairpin_glycosidase_sf"/>
</dbReference>
<organism evidence="2 3">
    <name type="scientific">Collibacillus ludicampi</name>
    <dbReference type="NCBI Taxonomy" id="2771369"/>
    <lineage>
        <taxon>Bacteria</taxon>
        <taxon>Bacillati</taxon>
        <taxon>Bacillota</taxon>
        <taxon>Bacilli</taxon>
        <taxon>Bacillales</taxon>
        <taxon>Alicyclobacillaceae</taxon>
        <taxon>Collibacillus</taxon>
    </lineage>
</organism>
<dbReference type="AlphaFoldDB" id="A0AAV4LBK5"/>
<dbReference type="GO" id="GO:0005975">
    <property type="term" value="P:carbohydrate metabolic process"/>
    <property type="evidence" value="ECO:0007669"/>
    <property type="project" value="InterPro"/>
</dbReference>
<dbReference type="Proteomes" id="UP001057291">
    <property type="component" value="Unassembled WGS sequence"/>
</dbReference>